<evidence type="ECO:0000313" key="1">
    <source>
        <dbReference type="EMBL" id="MBF1128948.1"/>
    </source>
</evidence>
<accession>A0A930B4Y5</accession>
<dbReference type="EMBL" id="JABZMK010000006">
    <property type="protein sequence ID" value="MBF1128948.1"/>
    <property type="molecule type" value="Genomic_DNA"/>
</dbReference>
<name>A0A930B4Y5_9FIRM</name>
<reference evidence="1" key="1">
    <citation type="submission" date="2020-04" db="EMBL/GenBank/DDBJ databases">
        <title>Deep metagenomics examines the oral microbiome during advanced dental caries in children, revealing novel taxa and co-occurrences with host molecules.</title>
        <authorList>
            <person name="Baker J.L."/>
            <person name="Morton J.T."/>
            <person name="Dinis M."/>
            <person name="Alvarez R."/>
            <person name="Tran N.C."/>
            <person name="Knight R."/>
            <person name="Edlund A."/>
        </authorList>
    </citation>
    <scope>NUCLEOTIDE SEQUENCE</scope>
    <source>
        <strain evidence="1">JCVI_32_bin.14</strain>
    </source>
</reference>
<sequence>MRKTETIDMEETGQAQHLFVSGIVYEDRYYVCRSVYFEKETGKSRFTENLALYKTVG</sequence>
<proteinExistence type="predicted"/>
<protein>
    <submittedName>
        <fullName evidence="1">Uncharacterized protein</fullName>
    </submittedName>
</protein>
<dbReference type="Proteomes" id="UP000757890">
    <property type="component" value="Unassembled WGS sequence"/>
</dbReference>
<comment type="caution">
    <text evidence="1">The sequence shown here is derived from an EMBL/GenBank/DDBJ whole genome shotgun (WGS) entry which is preliminary data.</text>
</comment>
<gene>
    <name evidence="1" type="ORF">HXL70_02755</name>
</gene>
<evidence type="ECO:0000313" key="2">
    <source>
        <dbReference type="Proteomes" id="UP000757890"/>
    </source>
</evidence>
<organism evidence="1 2">
    <name type="scientific">Dialister invisus</name>
    <dbReference type="NCBI Taxonomy" id="218538"/>
    <lineage>
        <taxon>Bacteria</taxon>
        <taxon>Bacillati</taxon>
        <taxon>Bacillota</taxon>
        <taxon>Negativicutes</taxon>
        <taxon>Veillonellales</taxon>
        <taxon>Veillonellaceae</taxon>
        <taxon>Dialister</taxon>
    </lineage>
</organism>
<dbReference type="AlphaFoldDB" id="A0A930B4Y5"/>